<keyword evidence="3 5" id="KW-0547">Nucleotide-binding</keyword>
<dbReference type="GO" id="GO:0016620">
    <property type="term" value="F:oxidoreductase activity, acting on the aldehyde or oxo group of donors, NAD or NADP as acceptor"/>
    <property type="evidence" value="ECO:0007669"/>
    <property type="project" value="UniProtKB-UniRule"/>
</dbReference>
<dbReference type="InterPro" id="IPR013120">
    <property type="entry name" value="FAR_NAD-bd"/>
</dbReference>
<dbReference type="Proteomes" id="UP000654257">
    <property type="component" value="Unassembled WGS sequence"/>
</dbReference>
<dbReference type="GO" id="GO:0031177">
    <property type="term" value="F:phosphopantetheine binding"/>
    <property type="evidence" value="ECO:0007669"/>
    <property type="project" value="UniProtKB-UniRule"/>
</dbReference>
<dbReference type="PROSITE" id="PS00455">
    <property type="entry name" value="AMP_BINDING"/>
    <property type="match status" value="1"/>
</dbReference>
<feature type="binding site" evidence="5">
    <location>
        <position position="408"/>
    </location>
    <ligand>
        <name>AMP</name>
        <dbReference type="ChEBI" id="CHEBI:456215"/>
    </ligand>
</feature>
<organism evidence="8 9">
    <name type="scientific">Rhodococcoides trifolii</name>
    <dbReference type="NCBI Taxonomy" id="908250"/>
    <lineage>
        <taxon>Bacteria</taxon>
        <taxon>Bacillati</taxon>
        <taxon>Actinomycetota</taxon>
        <taxon>Actinomycetes</taxon>
        <taxon>Mycobacteriales</taxon>
        <taxon>Nocardiaceae</taxon>
        <taxon>Rhodococcoides</taxon>
    </lineage>
</organism>
<dbReference type="GO" id="GO:0050661">
    <property type="term" value="F:NADP binding"/>
    <property type="evidence" value="ECO:0007669"/>
    <property type="project" value="UniProtKB-UniRule"/>
</dbReference>
<sequence>MTIDTRTDTEVSESDRVSTDARQERLARRTAELYAADDQFAAAAPLPEVSRAASAPGLRLAEVVETILSGYSDRPAVGQRRREFVTNPDTGRTEMRLLDDFETSTYADLQHRVSAIARTWSDDIDSVTGKFVAILGFTSSDYTALDLACIRLGVVSVPLQTSAPAAQLAPIIAEVAPTVVAASIGQLDTAVDAIVQGATPDRVVVFDYYPQDDEQRETYESARDRLPSAVVLESLAEVIERGTAGDPPPVYVPDEDDNPLATIFYTSGSTGAPKGAMYTERMLVTPWLPSTLLRRHHDDVIPAIHINFMPMSHLYGRHWLAMTLASGGTAFFAAKSDLSTLFDDIAMVRPTAFNFVPRVCDMVFQQFRSEVDRRTRDGVDRDELERQVKADIRENFLGGRVLAAMCGTAPLSAEMGEFISSCLDLDLGDGYGSTEAGMVLVESKIQRPSVIDYKLVDVPELGYFGTDTPYPRGELLLKTESMFPGYYKRPEITAEMFDADGYYMTGDVMAEVGPDELVYVDRRKNVLKLSQGEFVAVSKLEADYVNSPLVRQIFVYGNSARAYLLAVVVPTDPDVDKDSILRSLQSIAAAEGLNSYEIPRDVVIETEPFTQDNGLLSGVGKLLRPKLKEHYGDRLEQLYAELADGQDQEMQSLRTSDPDGPALEIVSRAARALLGCAESDVVPGAHFTDLGGDSLSALTFSTLLQDIFDVEVPVGVIVSAANDLAHLADYIENERRTGAARPSFASVHGAGSTRVAAADLTLDKFIDEDTLRAASSLPRPTGDPQTVLLTGGNGYLGRFLCLEWLERVAKTGGTVIALVRGSDAAAARRRLDEAFDSGDDALWTHYSELADRNLEVLAGDIGDDNLGLDPQTWKRLADTVDLIVHPAALVNHVLPYNQMFGPNVVGTAELIRMAITSKIKPVDYLSTVAVASQIDPSAFEENGDIRDISAERSVDDSYANGYGNSKWGGEVLLREAHDLCALPVAVFRSDMILAHSTYGGQLNVPDVFTRLILSVVATGIAPASFYTGDPSRAHYDGLPADFTAAAIAELGGPITEGYVTYDVLNPHDDGISLDTFVDWLIEAGYPITRIDDYDEWFARLDTAIRAMPEKQKQHSLLPLMHAYESAAEPTPGSVIPAEVFRSAVQEKRLGVDRDIPHLSQNLVLKYVTDLKGLGLL</sequence>
<feature type="region of interest" description="Disordered" evidence="6">
    <location>
        <begin position="1"/>
        <end position="22"/>
    </location>
</feature>
<dbReference type="PANTHER" id="PTHR43272:SF33">
    <property type="entry name" value="AMP-BINDING DOMAIN-CONTAINING PROTEIN-RELATED"/>
    <property type="match status" value="1"/>
</dbReference>
<dbReference type="HAMAP" id="MF_02247">
    <property type="entry name" value="Carbox_acid_reduct"/>
    <property type="match status" value="1"/>
</dbReference>
<dbReference type="CDD" id="cd05235">
    <property type="entry name" value="SDR_e1"/>
    <property type="match status" value="1"/>
</dbReference>
<evidence type="ECO:0000256" key="5">
    <source>
        <dbReference type="HAMAP-Rule" id="MF_02247"/>
    </source>
</evidence>
<keyword evidence="9" id="KW-1185">Reference proteome</keyword>
<feature type="binding site" evidence="5">
    <location>
        <position position="820"/>
    </location>
    <ligand>
        <name>NADP(+)</name>
        <dbReference type="ChEBI" id="CHEBI:58349"/>
    </ligand>
</feature>
<feature type="binding site" evidence="5">
    <location>
        <position position="966"/>
    </location>
    <ligand>
        <name>NADP(+)</name>
        <dbReference type="ChEBI" id="CHEBI:58349"/>
    </ligand>
</feature>
<name>A0A917FVC2_9NOCA</name>
<dbReference type="RefSeq" id="WP_229746032.1">
    <property type="nucleotide sequence ID" value="NZ_BMCU01000003.1"/>
</dbReference>
<feature type="binding site" evidence="5">
    <location>
        <position position="962"/>
    </location>
    <ligand>
        <name>NADP(+)</name>
        <dbReference type="ChEBI" id="CHEBI:58349"/>
    </ligand>
</feature>
<keyword evidence="8" id="KW-0436">Ligase</keyword>
<comment type="function">
    <text evidence="5">Catalyzes the ATP- and NADPH-dependent reduction of carboxylic acids to the corresponding aldehydes.</text>
</comment>
<feature type="binding site" evidence="5">
    <location>
        <position position="830"/>
    </location>
    <ligand>
        <name>NADP(+)</name>
        <dbReference type="ChEBI" id="CHEBI:58349"/>
    </ligand>
</feature>
<feature type="binding site" evidence="5">
    <location>
        <begin position="886"/>
        <end position="888"/>
    </location>
    <ligand>
        <name>NADP(+)</name>
        <dbReference type="ChEBI" id="CHEBI:58349"/>
    </ligand>
</feature>
<feature type="binding site" evidence="5">
    <location>
        <position position="989"/>
    </location>
    <ligand>
        <name>NADP(+)</name>
        <dbReference type="ChEBI" id="CHEBI:58349"/>
    </ligand>
</feature>
<feature type="binding site" evidence="5">
    <location>
        <position position="528"/>
    </location>
    <ligand>
        <name>AMP</name>
        <dbReference type="ChEBI" id="CHEBI:456215"/>
    </ligand>
</feature>
<dbReference type="InterPro" id="IPR000873">
    <property type="entry name" value="AMP-dep_synth/lig_dom"/>
</dbReference>
<dbReference type="Pfam" id="PF07993">
    <property type="entry name" value="NAD_binding_4"/>
    <property type="match status" value="1"/>
</dbReference>
<evidence type="ECO:0000256" key="6">
    <source>
        <dbReference type="SAM" id="MobiDB-lite"/>
    </source>
</evidence>
<protein>
    <recommendedName>
        <fullName evidence="5">Carboxylic acid reductase</fullName>
        <shortName evidence="5">CAR</shortName>
        <ecNumber evidence="5">1.2.1.-</ecNumber>
    </recommendedName>
    <alternativeName>
        <fullName evidence="5">ATP/NADPH-dependent carboxylic acid reductase</fullName>
    </alternativeName>
</protein>
<reference evidence="8" key="2">
    <citation type="submission" date="2020-09" db="EMBL/GenBank/DDBJ databases">
        <authorList>
            <person name="Sun Q."/>
            <person name="Sedlacek I."/>
        </authorList>
    </citation>
    <scope>NUCLEOTIDE SEQUENCE</scope>
    <source>
        <strain evidence="8">CCM 7905</strain>
    </source>
</reference>
<dbReference type="Pfam" id="PF00550">
    <property type="entry name" value="PP-binding"/>
    <property type="match status" value="1"/>
</dbReference>
<dbReference type="Gene3D" id="3.40.50.720">
    <property type="entry name" value="NAD(P)-binding Rossmann-like Domain"/>
    <property type="match status" value="1"/>
</dbReference>
<keyword evidence="5" id="KW-0560">Oxidoreductase</keyword>
<feature type="binding site" evidence="5">
    <location>
        <position position="434"/>
    </location>
    <ligand>
        <name>AMP</name>
        <dbReference type="ChEBI" id="CHEBI:456215"/>
    </ligand>
</feature>
<evidence type="ECO:0000256" key="3">
    <source>
        <dbReference type="ARBA" id="ARBA00022741"/>
    </source>
</evidence>
<comment type="catalytic activity">
    <reaction evidence="5">
        <text>a carboxylate + ATP + NADPH + H(+) = an aldehyde + AMP + diphosphate + NADP(+)</text>
        <dbReference type="Rhea" id="RHEA:50916"/>
        <dbReference type="ChEBI" id="CHEBI:15378"/>
        <dbReference type="ChEBI" id="CHEBI:17478"/>
        <dbReference type="ChEBI" id="CHEBI:29067"/>
        <dbReference type="ChEBI" id="CHEBI:30616"/>
        <dbReference type="ChEBI" id="CHEBI:33019"/>
        <dbReference type="ChEBI" id="CHEBI:57783"/>
        <dbReference type="ChEBI" id="CHEBI:58349"/>
        <dbReference type="ChEBI" id="CHEBI:456215"/>
    </reaction>
</comment>
<feature type="binding site" evidence="5">
    <location>
        <position position="507"/>
    </location>
    <ligand>
        <name>AMP</name>
        <dbReference type="ChEBI" id="CHEBI:456215"/>
    </ligand>
</feature>
<evidence type="ECO:0000256" key="2">
    <source>
        <dbReference type="ARBA" id="ARBA00022553"/>
    </source>
</evidence>
<dbReference type="InterPro" id="IPR009081">
    <property type="entry name" value="PP-bd_ACP"/>
</dbReference>
<dbReference type="InterPro" id="IPR036291">
    <property type="entry name" value="NAD(P)-bd_dom_sf"/>
</dbReference>
<feature type="binding site" evidence="5">
    <location>
        <position position="621"/>
    </location>
    <ligand>
        <name>AMP</name>
        <dbReference type="ChEBI" id="CHEBI:456215"/>
    </ligand>
</feature>
<feature type="binding site" evidence="5">
    <location>
        <begin position="793"/>
        <end position="796"/>
    </location>
    <ligand>
        <name>NADP(+)</name>
        <dbReference type="ChEBI" id="CHEBI:58349"/>
    </ligand>
</feature>
<dbReference type="SUPFAM" id="SSF47336">
    <property type="entry name" value="ACP-like"/>
    <property type="match status" value="1"/>
</dbReference>
<dbReference type="InterPro" id="IPR042099">
    <property type="entry name" value="ANL_N_sf"/>
</dbReference>
<evidence type="ECO:0000259" key="7">
    <source>
        <dbReference type="PROSITE" id="PS50075"/>
    </source>
</evidence>
<comment type="domain">
    <text evidence="5">The N-terminal domain likely catalyzes substrate activation by formation of an initial acyl-AMP intermediate, the central region contains the phosphopantetheine attachment site, and the C-terminal domain catalyzes the reduction by NADPH of the intermediate thioester formed from the attack of the phosphopantetheine thiol at the carbonyl carbon of acyl-AMP.</text>
</comment>
<dbReference type="InterPro" id="IPR020806">
    <property type="entry name" value="PKS_PP-bd"/>
</dbReference>
<keyword evidence="4 5" id="KW-0067">ATP-binding</keyword>
<accession>A0A917FVC2</accession>
<dbReference type="Pfam" id="PF00501">
    <property type="entry name" value="AMP-binding"/>
    <property type="match status" value="1"/>
</dbReference>
<keyword evidence="2 5" id="KW-0597">Phosphoprotein</keyword>
<keyword evidence="5" id="KW-0521">NADP</keyword>
<comment type="cofactor">
    <cofactor evidence="5">
        <name>pantetheine 4'-phosphate</name>
        <dbReference type="ChEBI" id="CHEBI:47942"/>
    </cofactor>
    <text evidence="5">Binds 1 phosphopantetheine covalently.</text>
</comment>
<dbReference type="InterPro" id="IPR046407">
    <property type="entry name" value="CAR"/>
</dbReference>
<dbReference type="GO" id="GO:0004467">
    <property type="term" value="F:long-chain fatty acid-CoA ligase activity"/>
    <property type="evidence" value="ECO:0007669"/>
    <property type="project" value="TreeGrafter"/>
</dbReference>
<evidence type="ECO:0000256" key="4">
    <source>
        <dbReference type="ARBA" id="ARBA00022840"/>
    </source>
</evidence>
<dbReference type="EC" id="1.2.1.-" evidence="5"/>
<evidence type="ECO:0000313" key="9">
    <source>
        <dbReference type="Proteomes" id="UP000654257"/>
    </source>
</evidence>
<dbReference type="NCBIfam" id="TIGR01746">
    <property type="entry name" value="Thioester-redct"/>
    <property type="match status" value="1"/>
</dbReference>
<reference evidence="8" key="1">
    <citation type="journal article" date="2014" name="Int. J. Syst. Evol. Microbiol.">
        <title>Complete genome sequence of Corynebacterium casei LMG S-19264T (=DSM 44701T), isolated from a smear-ripened cheese.</title>
        <authorList>
            <consortium name="US DOE Joint Genome Institute (JGI-PGF)"/>
            <person name="Walter F."/>
            <person name="Albersmeier A."/>
            <person name="Kalinowski J."/>
            <person name="Ruckert C."/>
        </authorList>
    </citation>
    <scope>NUCLEOTIDE SEQUENCE</scope>
    <source>
        <strain evidence="8">CCM 7905</strain>
    </source>
</reference>
<gene>
    <name evidence="5" type="primary">car</name>
    <name evidence="8" type="ORF">GCM10007304_27410</name>
</gene>
<dbReference type="PANTHER" id="PTHR43272">
    <property type="entry name" value="LONG-CHAIN-FATTY-ACID--COA LIGASE"/>
    <property type="match status" value="1"/>
</dbReference>
<dbReference type="SMART" id="SM00823">
    <property type="entry name" value="PKS_PP"/>
    <property type="match status" value="1"/>
</dbReference>
<evidence type="ECO:0000256" key="1">
    <source>
        <dbReference type="ARBA" id="ARBA00022450"/>
    </source>
</evidence>
<feature type="binding site" evidence="5">
    <location>
        <begin position="429"/>
        <end position="430"/>
    </location>
    <ligand>
        <name>AMP</name>
        <dbReference type="ChEBI" id="CHEBI:456215"/>
    </ligand>
</feature>
<dbReference type="PROSITE" id="PS50075">
    <property type="entry name" value="CARRIER"/>
    <property type="match status" value="1"/>
</dbReference>
<dbReference type="GO" id="GO:0005524">
    <property type="term" value="F:ATP binding"/>
    <property type="evidence" value="ECO:0007669"/>
    <property type="project" value="UniProtKB-UniRule"/>
</dbReference>
<feature type="binding site" evidence="5">
    <location>
        <position position="926"/>
    </location>
    <ligand>
        <name>NADP(+)</name>
        <dbReference type="ChEBI" id="CHEBI:58349"/>
    </ligand>
</feature>
<dbReference type="Gene3D" id="1.10.1200.10">
    <property type="entry name" value="ACP-like"/>
    <property type="match status" value="1"/>
</dbReference>
<keyword evidence="1 5" id="KW-0596">Phosphopantetheine</keyword>
<comment type="similarity">
    <text evidence="5">Belongs to the ATP-dependent AMP-binding enzyme family. Carboxylic acid reductase subfamily.</text>
</comment>
<feature type="binding site" evidence="5">
    <location>
        <begin position="519"/>
        <end position="522"/>
    </location>
    <ligand>
        <name>AMP</name>
        <dbReference type="ChEBI" id="CHEBI:456215"/>
    </ligand>
</feature>
<dbReference type="EMBL" id="BMCU01000003">
    <property type="protein sequence ID" value="GGG11951.1"/>
    <property type="molecule type" value="Genomic_DNA"/>
</dbReference>
<dbReference type="GO" id="GO:0016020">
    <property type="term" value="C:membrane"/>
    <property type="evidence" value="ECO:0007669"/>
    <property type="project" value="TreeGrafter"/>
</dbReference>
<dbReference type="AlphaFoldDB" id="A0A917FVC2"/>
<dbReference type="Gene3D" id="3.40.50.12780">
    <property type="entry name" value="N-terminal domain of ligase-like"/>
    <property type="match status" value="1"/>
</dbReference>
<proteinExistence type="inferred from homology"/>
<feature type="modified residue" description="O-(pantetheine 4'-phosphoryl)serine" evidence="5">
    <location>
        <position position="694"/>
    </location>
</feature>
<dbReference type="SUPFAM" id="SSF51735">
    <property type="entry name" value="NAD(P)-binding Rossmann-fold domains"/>
    <property type="match status" value="1"/>
</dbReference>
<comment type="caution">
    <text evidence="8">The sequence shown here is derived from an EMBL/GenBank/DDBJ whole genome shotgun (WGS) entry which is preliminary data.</text>
</comment>
<feature type="binding site" evidence="5">
    <location>
        <position position="313"/>
    </location>
    <ligand>
        <name>AMP</name>
        <dbReference type="ChEBI" id="CHEBI:456215"/>
    </ligand>
</feature>
<evidence type="ECO:0000313" key="8">
    <source>
        <dbReference type="EMBL" id="GGG11951.1"/>
    </source>
</evidence>
<dbReference type="CDD" id="cd17632">
    <property type="entry name" value="AFD_CAR-like"/>
    <property type="match status" value="1"/>
</dbReference>
<dbReference type="InterPro" id="IPR036736">
    <property type="entry name" value="ACP-like_sf"/>
</dbReference>
<feature type="domain" description="Carrier" evidence="7">
    <location>
        <begin position="660"/>
        <end position="735"/>
    </location>
</feature>
<dbReference type="NCBIfam" id="NF041592">
    <property type="entry name" value="carboxyl_red"/>
    <property type="match status" value="1"/>
</dbReference>
<dbReference type="InterPro" id="IPR010080">
    <property type="entry name" value="Thioester_reductase-like_dom"/>
</dbReference>
<dbReference type="InterPro" id="IPR020845">
    <property type="entry name" value="AMP-binding_CS"/>
</dbReference>
<dbReference type="SUPFAM" id="SSF56801">
    <property type="entry name" value="Acetyl-CoA synthetase-like"/>
    <property type="match status" value="1"/>
</dbReference>
<comment type="caution">
    <text evidence="5">Lacks conserved residue(s) required for the propagation of feature annotation.</text>
</comment>